<feature type="transmembrane region" description="Helical" evidence="1">
    <location>
        <begin position="334"/>
        <end position="354"/>
    </location>
</feature>
<dbReference type="Proteomes" id="UP000276260">
    <property type="component" value="Unassembled WGS sequence"/>
</dbReference>
<dbReference type="InterPro" id="IPR000731">
    <property type="entry name" value="SSD"/>
</dbReference>
<gene>
    <name evidence="3" type="ORF">EIK76_16120</name>
</gene>
<dbReference type="Gene3D" id="3.30.70.1320">
    <property type="entry name" value="Multidrug efflux transporter AcrB pore domain like"/>
    <property type="match status" value="1"/>
</dbReference>
<protein>
    <submittedName>
        <fullName evidence="3">Efflux RND transporter permease subunit</fullName>
    </submittedName>
</protein>
<dbReference type="InterPro" id="IPR001036">
    <property type="entry name" value="Acrflvin-R"/>
</dbReference>
<dbReference type="SUPFAM" id="SSF82714">
    <property type="entry name" value="Multidrug efflux transporter AcrB TolC docking domain, DN and DC subdomains"/>
    <property type="match status" value="2"/>
</dbReference>
<comment type="caution">
    <text evidence="3">The sequence shown here is derived from an EMBL/GenBank/DDBJ whole genome shotgun (WGS) entry which is preliminary data.</text>
</comment>
<feature type="transmembrane region" description="Helical" evidence="1">
    <location>
        <begin position="428"/>
        <end position="452"/>
    </location>
</feature>
<feature type="transmembrane region" description="Helical" evidence="1">
    <location>
        <begin position="954"/>
        <end position="975"/>
    </location>
</feature>
<organism evidence="3 4">
    <name type="scientific">Rheinheimera mesophila</name>
    <dbReference type="NCBI Taxonomy" id="1547515"/>
    <lineage>
        <taxon>Bacteria</taxon>
        <taxon>Pseudomonadati</taxon>
        <taxon>Pseudomonadota</taxon>
        <taxon>Gammaproteobacteria</taxon>
        <taxon>Chromatiales</taxon>
        <taxon>Chromatiaceae</taxon>
        <taxon>Rheinheimera</taxon>
    </lineage>
</organism>
<keyword evidence="1" id="KW-0812">Transmembrane</keyword>
<dbReference type="AlphaFoldDB" id="A0A3P3QCI8"/>
<feature type="transmembrane region" description="Helical" evidence="1">
    <location>
        <begin position="875"/>
        <end position="895"/>
    </location>
</feature>
<dbReference type="RefSeq" id="WP_046518929.1">
    <property type="nucleotide sequence ID" value="NZ_LAVS01000006.1"/>
</dbReference>
<dbReference type="Gene3D" id="1.20.1640.10">
    <property type="entry name" value="Multidrug efflux transporter AcrB transmembrane domain"/>
    <property type="match status" value="2"/>
</dbReference>
<feature type="domain" description="SSD" evidence="2">
    <location>
        <begin position="874"/>
        <end position="1007"/>
    </location>
</feature>
<feature type="transmembrane region" description="Helical" evidence="1">
    <location>
        <begin position="981"/>
        <end position="1005"/>
    </location>
</feature>
<dbReference type="PRINTS" id="PR00702">
    <property type="entry name" value="ACRIFLAVINRP"/>
</dbReference>
<feature type="transmembrane region" description="Helical" evidence="1">
    <location>
        <begin position="521"/>
        <end position="540"/>
    </location>
</feature>
<dbReference type="PANTHER" id="PTHR32063:SF0">
    <property type="entry name" value="SWARMING MOTILITY PROTEIN SWRC"/>
    <property type="match status" value="1"/>
</dbReference>
<dbReference type="GO" id="GO:0042910">
    <property type="term" value="F:xenobiotic transmembrane transporter activity"/>
    <property type="evidence" value="ECO:0007669"/>
    <property type="project" value="TreeGrafter"/>
</dbReference>
<keyword evidence="1" id="KW-0472">Membrane</keyword>
<dbReference type="Gene3D" id="3.30.70.1440">
    <property type="entry name" value="Multidrug efflux transporter AcrB pore domain"/>
    <property type="match status" value="1"/>
</dbReference>
<dbReference type="EMBL" id="RRCF01000006">
    <property type="protein sequence ID" value="RRJ18745.1"/>
    <property type="molecule type" value="Genomic_DNA"/>
</dbReference>
<feature type="transmembrane region" description="Helical" evidence="1">
    <location>
        <begin position="464"/>
        <end position="491"/>
    </location>
</feature>
<feature type="transmembrane region" description="Helical" evidence="1">
    <location>
        <begin position="12"/>
        <end position="30"/>
    </location>
</feature>
<evidence type="ECO:0000313" key="3">
    <source>
        <dbReference type="EMBL" id="RRJ18745.1"/>
    </source>
</evidence>
<evidence type="ECO:0000313" key="4">
    <source>
        <dbReference type="Proteomes" id="UP000276260"/>
    </source>
</evidence>
<dbReference type="OrthoDB" id="9758297at2"/>
<feature type="transmembrane region" description="Helical" evidence="1">
    <location>
        <begin position="907"/>
        <end position="926"/>
    </location>
</feature>
<sequence>MNLTRSSIKNPAAVVVVSLIMVLFGLLAVAKLPVQLLPSIEQPQIFIQNGWRAAAPEEMESTIIEPQEAALRTVPGVTESSSFIGAGFGSITLTFDVGQDMQQAMLNVINALNQAPPRPREAAEPVVSLNSGAGPVASLLIRKLDENADADFTALQPVIDDVVYPRLKAIAGVSQVDLASRRAKELHIVFDPYRLAALGLSVDQLSSRIGRASNVSGGFAEVGRREYTVRFVGQYDPAHYEQMVVAYQNDRPVYLHEVAEVKIDYAEQAGFTKRNGYPAFYITLQRAAGSNTVEILDALNKEIADLNQNELQNKGIEIVLSFDASVHIKRAIELVNGNLILGIALALGILYLFLRGWQATLLIGLTIPVSLMMSIMVLDLFGRSLNVVSLAGLAFAVGMVLDAAIIVQENIVRLLQQGFALEQAVKKGTAQVSSALWASTATTIAIFVPVLFMQGVEGQLFYDLALTLAVAVTASLLVALTVLPVASLYWLKPQTGQDAVLMFWQKLATSMSYLTLSRKKALVWVAVFVPGAALLIALLLPKADFLPQASIDTVFSGFSLPPGANMQVLEQEIGDLLVSRLRPYYQEKKYPAIKGYNLSINRGFNVLFVYAEDPDSIEDMIKLLREEILVGLPDTNAFSVQGSLFNFGFGSGRELNLDFQGPDVPQLMQRAAEAMPKIEQLLPGATVRPVPDLALAQPELRLMPDENRIAQSGVDRFTVANMVRAVTDGIYIGEYFDGNERMDIILKGQGWQTPEQLTATPLYTPGSGGQTLGQLSELNYTTGPTSLQRVNGLRTISLQITPPATMPLDEAMQILQRELMTPLRDEMPEQISVQFRGNADRLSHAMTEMGKNFAVAVFILFLLMAALFRSAKDSLLVVLTMPMAILGGVVALRLLNLVTFQSLDLLTMIGFVILLGLVVNNAILLVDQCRQSQRQGLTLDQALYQAILTRSRPIFMSTLTSIFGMLPLVLVPGVGSEIYRGLAAVIVGGMTFSMLFSLVLIPALLRLTSAVRQNDRPAIPLEISDATL</sequence>
<keyword evidence="1" id="KW-1133">Transmembrane helix</keyword>
<dbReference type="PANTHER" id="PTHR32063">
    <property type="match status" value="1"/>
</dbReference>
<dbReference type="Pfam" id="PF00873">
    <property type="entry name" value="ACR_tran"/>
    <property type="match status" value="1"/>
</dbReference>
<keyword evidence="4" id="KW-1185">Reference proteome</keyword>
<evidence type="ECO:0000259" key="2">
    <source>
        <dbReference type="PROSITE" id="PS50156"/>
    </source>
</evidence>
<dbReference type="InterPro" id="IPR027463">
    <property type="entry name" value="AcrB_DN_DC_subdom"/>
</dbReference>
<proteinExistence type="predicted"/>
<dbReference type="SUPFAM" id="SSF82693">
    <property type="entry name" value="Multidrug efflux transporter AcrB pore domain, PN1, PN2, PC1 and PC2 subdomains"/>
    <property type="match status" value="2"/>
</dbReference>
<feature type="transmembrane region" description="Helical" evidence="1">
    <location>
        <begin position="387"/>
        <end position="407"/>
    </location>
</feature>
<evidence type="ECO:0000256" key="1">
    <source>
        <dbReference type="SAM" id="Phobius"/>
    </source>
</evidence>
<reference evidence="3 4" key="1">
    <citation type="submission" date="2018-11" db="EMBL/GenBank/DDBJ databases">
        <title>Draft genome analysis of Rheinheimera mesophila isolated from an industrial waste site.</title>
        <authorList>
            <person name="Yu Q."/>
            <person name="Qi Y."/>
            <person name="Zhang H."/>
            <person name="Lu Y."/>
            <person name="Pu J."/>
        </authorList>
    </citation>
    <scope>NUCLEOTIDE SEQUENCE [LARGE SCALE GENOMIC DNA]</scope>
    <source>
        <strain evidence="3 4">IITR13</strain>
    </source>
</reference>
<feature type="transmembrane region" description="Helical" evidence="1">
    <location>
        <begin position="849"/>
        <end position="868"/>
    </location>
</feature>
<dbReference type="SUPFAM" id="SSF82866">
    <property type="entry name" value="Multidrug efflux transporter AcrB transmembrane domain"/>
    <property type="match status" value="2"/>
</dbReference>
<dbReference type="Gene3D" id="3.30.70.1430">
    <property type="entry name" value="Multidrug efflux transporter AcrB pore domain"/>
    <property type="match status" value="2"/>
</dbReference>
<feature type="transmembrane region" description="Helical" evidence="1">
    <location>
        <begin position="361"/>
        <end position="381"/>
    </location>
</feature>
<dbReference type="PROSITE" id="PS50156">
    <property type="entry name" value="SSD"/>
    <property type="match status" value="1"/>
</dbReference>
<dbReference type="Gene3D" id="3.30.2090.10">
    <property type="entry name" value="Multidrug efflux transporter AcrB TolC docking domain, DN and DC subdomains"/>
    <property type="match status" value="2"/>
</dbReference>
<name>A0A3P3QCI8_9GAMM</name>
<dbReference type="GO" id="GO:0005886">
    <property type="term" value="C:plasma membrane"/>
    <property type="evidence" value="ECO:0007669"/>
    <property type="project" value="TreeGrafter"/>
</dbReference>
<accession>A0A3P3QCI8</accession>